<evidence type="ECO:0000256" key="2">
    <source>
        <dbReference type="ARBA" id="ARBA00022692"/>
    </source>
</evidence>
<gene>
    <name evidence="7" type="ORF">HQN85_00915</name>
</gene>
<dbReference type="EMBL" id="JABMKV010000001">
    <property type="protein sequence ID" value="NQX30269.1"/>
    <property type="molecule type" value="Genomic_DNA"/>
</dbReference>
<protein>
    <submittedName>
        <fullName evidence="7">GtrA family protein</fullName>
    </submittedName>
</protein>
<dbReference type="RefSeq" id="WP_173268467.1">
    <property type="nucleotide sequence ID" value="NZ_JABMKV010000001.1"/>
</dbReference>
<feature type="transmembrane region" description="Helical" evidence="5">
    <location>
        <begin position="100"/>
        <end position="121"/>
    </location>
</feature>
<feature type="transmembrane region" description="Helical" evidence="5">
    <location>
        <begin position="127"/>
        <end position="147"/>
    </location>
</feature>
<dbReference type="InterPro" id="IPR007267">
    <property type="entry name" value="GtrA_DPMS_TM"/>
</dbReference>
<evidence type="ECO:0000259" key="6">
    <source>
        <dbReference type="Pfam" id="PF04138"/>
    </source>
</evidence>
<comment type="subcellular location">
    <subcellularLocation>
        <location evidence="1">Membrane</location>
        <topology evidence="1">Multi-pass membrane protein</topology>
    </subcellularLocation>
</comment>
<feature type="transmembrane region" description="Helical" evidence="5">
    <location>
        <begin position="27"/>
        <end position="45"/>
    </location>
</feature>
<dbReference type="Pfam" id="PF04138">
    <property type="entry name" value="GtrA_DPMS_TM"/>
    <property type="match status" value="1"/>
</dbReference>
<evidence type="ECO:0000256" key="1">
    <source>
        <dbReference type="ARBA" id="ARBA00004141"/>
    </source>
</evidence>
<keyword evidence="2 5" id="KW-0812">Transmembrane</keyword>
<organism evidence="7 8">
    <name type="scientific">Pedobacter boryungensis</name>
    <dbReference type="NCBI Taxonomy" id="869962"/>
    <lineage>
        <taxon>Bacteria</taxon>
        <taxon>Pseudomonadati</taxon>
        <taxon>Bacteroidota</taxon>
        <taxon>Sphingobacteriia</taxon>
        <taxon>Sphingobacteriales</taxon>
        <taxon>Sphingobacteriaceae</taxon>
        <taxon>Pedobacter</taxon>
    </lineage>
</organism>
<keyword evidence="8" id="KW-1185">Reference proteome</keyword>
<feature type="transmembrane region" description="Helical" evidence="5">
    <location>
        <begin position="57"/>
        <end position="79"/>
    </location>
</feature>
<dbReference type="Proteomes" id="UP000762110">
    <property type="component" value="Unassembled WGS sequence"/>
</dbReference>
<evidence type="ECO:0000256" key="4">
    <source>
        <dbReference type="ARBA" id="ARBA00023136"/>
    </source>
</evidence>
<keyword evidence="4 5" id="KW-0472">Membrane</keyword>
<feature type="domain" description="GtrA/DPMS transmembrane" evidence="6">
    <location>
        <begin position="26"/>
        <end position="153"/>
    </location>
</feature>
<name>A0ABX2D8C9_9SPHI</name>
<sequence length="158" mass="18194">MRKRALMVIDFFYPPFKKWFSLHTFRYMAAGGITAATGIIGYFLIYNYVLHQQDVTIGSYLITAHIAALAIESVSTFIVGFTLNKYLVFTQSNLKGRIQLFRYATVVATNILLNYALMKILVDGFQFYPTIAKTLITIILAVFSYFSQKYFSFRVKKE</sequence>
<evidence type="ECO:0000256" key="3">
    <source>
        <dbReference type="ARBA" id="ARBA00022989"/>
    </source>
</evidence>
<reference evidence="7 8" key="1">
    <citation type="submission" date="2020-05" db="EMBL/GenBank/DDBJ databases">
        <title>Description of Pedobacter foliorum sp. nov.</title>
        <authorList>
            <person name="Qi S."/>
            <person name="Carlier A."/>
            <person name="Cnockaert M."/>
            <person name="Vandamme P."/>
        </authorList>
    </citation>
    <scope>NUCLEOTIDE SEQUENCE [LARGE SCALE GENOMIC DNA]</scope>
    <source>
        <strain evidence="7 8">LMG 31300</strain>
    </source>
</reference>
<keyword evidence="3 5" id="KW-1133">Transmembrane helix</keyword>
<evidence type="ECO:0000313" key="7">
    <source>
        <dbReference type="EMBL" id="NQX30269.1"/>
    </source>
</evidence>
<evidence type="ECO:0000256" key="5">
    <source>
        <dbReference type="SAM" id="Phobius"/>
    </source>
</evidence>
<comment type="caution">
    <text evidence="7">The sequence shown here is derived from an EMBL/GenBank/DDBJ whole genome shotgun (WGS) entry which is preliminary data.</text>
</comment>
<evidence type="ECO:0000313" key="8">
    <source>
        <dbReference type="Proteomes" id="UP000762110"/>
    </source>
</evidence>
<proteinExistence type="predicted"/>
<accession>A0ABX2D8C9</accession>